<dbReference type="Pfam" id="PF07715">
    <property type="entry name" value="Plug"/>
    <property type="match status" value="1"/>
</dbReference>
<dbReference type="Gene3D" id="2.170.130.10">
    <property type="entry name" value="TonB-dependent receptor, plug domain"/>
    <property type="match status" value="1"/>
</dbReference>
<evidence type="ECO:0000256" key="2">
    <source>
        <dbReference type="ARBA" id="ARBA00022448"/>
    </source>
</evidence>
<evidence type="ECO:0000259" key="11">
    <source>
        <dbReference type="Pfam" id="PF00593"/>
    </source>
</evidence>
<evidence type="ECO:0000256" key="9">
    <source>
        <dbReference type="RuleBase" id="RU003357"/>
    </source>
</evidence>
<evidence type="ECO:0000256" key="8">
    <source>
        <dbReference type="PROSITE-ProRule" id="PRU01360"/>
    </source>
</evidence>
<protein>
    <submittedName>
        <fullName evidence="13">TonB-dependent receptor, plug</fullName>
    </submittedName>
</protein>
<dbReference type="InterPro" id="IPR039426">
    <property type="entry name" value="TonB-dep_rcpt-like"/>
</dbReference>
<dbReference type="GO" id="GO:0009279">
    <property type="term" value="C:cell outer membrane"/>
    <property type="evidence" value="ECO:0007669"/>
    <property type="project" value="UniProtKB-SubCell"/>
</dbReference>
<gene>
    <name evidence="13" type="ORF">K678_07702</name>
</gene>
<evidence type="ECO:0000256" key="6">
    <source>
        <dbReference type="ARBA" id="ARBA00023136"/>
    </source>
</evidence>
<keyword evidence="6 8" id="KW-0472">Membrane</keyword>
<dbReference type="InterPro" id="IPR036942">
    <property type="entry name" value="Beta-barrel_TonB_sf"/>
</dbReference>
<dbReference type="Gene3D" id="2.40.170.20">
    <property type="entry name" value="TonB-dependent receptor, beta-barrel domain"/>
    <property type="match status" value="1"/>
</dbReference>
<feature type="domain" description="TonB-dependent receptor plug" evidence="12">
    <location>
        <begin position="53"/>
        <end position="161"/>
    </location>
</feature>
<dbReference type="GO" id="GO:0015344">
    <property type="term" value="F:siderophore uptake transmembrane transporter activity"/>
    <property type="evidence" value="ECO:0007669"/>
    <property type="project" value="TreeGrafter"/>
</dbReference>
<reference evidence="13 14" key="1">
    <citation type="submission" date="2013-04" db="EMBL/GenBank/DDBJ databases">
        <authorList>
            <person name="Kuznetsov B."/>
            <person name="Ivanovsky R."/>
        </authorList>
    </citation>
    <scope>NUCLEOTIDE SEQUENCE [LARGE SCALE GENOMIC DNA]</scope>
    <source>
        <strain evidence="13 14">MGU-K5</strain>
    </source>
</reference>
<evidence type="ECO:0000313" key="13">
    <source>
        <dbReference type="EMBL" id="EPY02051.1"/>
    </source>
</evidence>
<evidence type="ECO:0000256" key="1">
    <source>
        <dbReference type="ARBA" id="ARBA00004571"/>
    </source>
</evidence>
<evidence type="ECO:0000256" key="4">
    <source>
        <dbReference type="ARBA" id="ARBA00022692"/>
    </source>
</evidence>
<feature type="signal peptide" evidence="10">
    <location>
        <begin position="1"/>
        <end position="29"/>
    </location>
</feature>
<comment type="subcellular location">
    <subcellularLocation>
        <location evidence="1 8">Cell outer membrane</location>
        <topology evidence="1 8">Multi-pass membrane protein</topology>
    </subcellularLocation>
</comment>
<dbReference type="CDD" id="cd01347">
    <property type="entry name" value="ligand_gated_channel"/>
    <property type="match status" value="1"/>
</dbReference>
<dbReference type="eggNOG" id="COG4206">
    <property type="taxonomic scope" value="Bacteria"/>
</dbReference>
<accession>S9TIJ8</accession>
<dbReference type="AlphaFoldDB" id="S9TIJ8"/>
<evidence type="ECO:0000256" key="5">
    <source>
        <dbReference type="ARBA" id="ARBA00023077"/>
    </source>
</evidence>
<keyword evidence="3 8" id="KW-1134">Transmembrane beta strand</keyword>
<evidence type="ECO:0000313" key="14">
    <source>
        <dbReference type="Proteomes" id="UP000015350"/>
    </source>
</evidence>
<organism evidence="13 14">
    <name type="scientific">Magnetospirillum fulvum MGU-K5</name>
    <dbReference type="NCBI Taxonomy" id="1316936"/>
    <lineage>
        <taxon>Bacteria</taxon>
        <taxon>Pseudomonadati</taxon>
        <taxon>Pseudomonadota</taxon>
        <taxon>Alphaproteobacteria</taxon>
        <taxon>Rhodospirillales</taxon>
        <taxon>Rhodospirillaceae</taxon>
        <taxon>Magnetospirillum</taxon>
    </lineage>
</organism>
<keyword evidence="4 8" id="KW-0812">Transmembrane</keyword>
<evidence type="ECO:0000259" key="12">
    <source>
        <dbReference type="Pfam" id="PF07715"/>
    </source>
</evidence>
<keyword evidence="10" id="KW-0732">Signal</keyword>
<dbReference type="PROSITE" id="PS52016">
    <property type="entry name" value="TONB_DEPENDENT_REC_3"/>
    <property type="match status" value="1"/>
</dbReference>
<name>S9TIJ8_MAGFU</name>
<keyword evidence="13" id="KW-0675">Receptor</keyword>
<dbReference type="Pfam" id="PF00593">
    <property type="entry name" value="TonB_dep_Rec_b-barrel"/>
    <property type="match status" value="1"/>
</dbReference>
<evidence type="ECO:0000256" key="10">
    <source>
        <dbReference type="SAM" id="SignalP"/>
    </source>
</evidence>
<evidence type="ECO:0000256" key="7">
    <source>
        <dbReference type="ARBA" id="ARBA00023237"/>
    </source>
</evidence>
<dbReference type="PANTHER" id="PTHR30069">
    <property type="entry name" value="TONB-DEPENDENT OUTER MEMBRANE RECEPTOR"/>
    <property type="match status" value="1"/>
</dbReference>
<comment type="caution">
    <text evidence="13">The sequence shown here is derived from an EMBL/GenBank/DDBJ whole genome shotgun (WGS) entry which is preliminary data.</text>
</comment>
<dbReference type="GO" id="GO:0044718">
    <property type="term" value="P:siderophore transmembrane transport"/>
    <property type="evidence" value="ECO:0007669"/>
    <property type="project" value="TreeGrafter"/>
</dbReference>
<dbReference type="InterPro" id="IPR000531">
    <property type="entry name" value="Beta-barrel_TonB"/>
</dbReference>
<dbReference type="RefSeq" id="WP_021131890.1">
    <property type="nucleotide sequence ID" value="NZ_AQPH01000022.1"/>
</dbReference>
<feature type="chain" id="PRO_5004570489" evidence="10">
    <location>
        <begin position="30"/>
        <end position="678"/>
    </location>
</feature>
<dbReference type="EMBL" id="AQPH01000022">
    <property type="protein sequence ID" value="EPY02051.1"/>
    <property type="molecule type" value="Genomic_DNA"/>
</dbReference>
<keyword evidence="5 9" id="KW-0798">TonB box</keyword>
<keyword evidence="7 8" id="KW-0998">Cell outer membrane</keyword>
<comment type="similarity">
    <text evidence="8 9">Belongs to the TonB-dependent receptor family.</text>
</comment>
<dbReference type="InterPro" id="IPR037066">
    <property type="entry name" value="Plug_dom_sf"/>
</dbReference>
<dbReference type="PANTHER" id="PTHR30069:SF27">
    <property type="entry name" value="BLL4766 PROTEIN"/>
    <property type="match status" value="1"/>
</dbReference>
<dbReference type="Proteomes" id="UP000015350">
    <property type="component" value="Unassembled WGS sequence"/>
</dbReference>
<sequence length="678" mass="72740">MKTTLVPCRDGLTIMAGMLAVLGGQPALADDDTPVTLPDTLVTASRLGEGVTGASTTVITAAEIERSPGQTIPEILARVPGVQIRSNFGGVNSAQTTIDMRGFGAAATSNTLILVNGRRLNDVDMSAVDLSAIPRDSIERIEVIHGNAGAVLYGDGAVGGVVNIITKNAINTPNQVRAEGAIGSLGHREASGGITRRIGDTALSLNGSQITSDGYRDNNNLKQRSVAGEIRQGLDSGELYLNLSADDQKLGYPGVVSQAQRVVGNRRGTATPEDYGDKQGVNATFGGRFDLSPGLELVADAGIRHKDQQSGLFWQGFGYSYTDTALTTVSLTPRLNGEGTLGGLGNRFTAGLDYYHSLYDSDRSATKTSTPTDRYRLQQRSLALYGQDTLAVRSDTDLSLGARVVRVDVSGVDRSLPGSAGANPLSDIEYNYAAHLGIEHRLTDAVTVFGRIGRSLRLPNVDDRVGTAPNGMGITAPMQLKTQTSRDIEAGLRGQVGRLDWRASAYAMDLNDEIHFDLVRGVNLNLDPTRRYGIETSLGYRLTDTVRLKAGGAYTQAKFRDGRYEGNDVPLVAPWTATGGVSWDAWDKYVVLDLDARYVGRSRMDNDQANFQPLAADYTLVDLRIGGTIEPVDWSFTVQNLGDVEYADLHYASTSTYGAYSTYTMPGRTMMGRLGVRF</sequence>
<dbReference type="InterPro" id="IPR012910">
    <property type="entry name" value="Plug_dom"/>
</dbReference>
<dbReference type="SUPFAM" id="SSF56935">
    <property type="entry name" value="Porins"/>
    <property type="match status" value="1"/>
</dbReference>
<dbReference type="STRING" id="1316936.K678_07702"/>
<keyword evidence="2 8" id="KW-0813">Transport</keyword>
<evidence type="ECO:0000256" key="3">
    <source>
        <dbReference type="ARBA" id="ARBA00022452"/>
    </source>
</evidence>
<proteinExistence type="inferred from homology"/>
<feature type="domain" description="TonB-dependent receptor-like beta-barrel" evidence="11">
    <location>
        <begin position="244"/>
        <end position="641"/>
    </location>
</feature>